<dbReference type="AlphaFoldDB" id="A0AAQ0AZE5"/>
<name>A0AAQ0AZE5_LEPIR</name>
<dbReference type="Proteomes" id="UP000663124">
    <property type="component" value="Chromosome 1"/>
</dbReference>
<proteinExistence type="predicted"/>
<organism evidence="1 2">
    <name type="scientific">Leptospira interrogans serovar Canicola</name>
    <dbReference type="NCBI Taxonomy" id="211880"/>
    <lineage>
        <taxon>Bacteria</taxon>
        <taxon>Pseudomonadati</taxon>
        <taxon>Spirochaetota</taxon>
        <taxon>Spirochaetia</taxon>
        <taxon>Leptospirales</taxon>
        <taxon>Leptospiraceae</taxon>
        <taxon>Leptospira</taxon>
    </lineage>
</organism>
<gene>
    <name evidence="1" type="ORF">Lepto782_20340</name>
</gene>
<evidence type="ECO:0000313" key="1">
    <source>
        <dbReference type="EMBL" id="QOI44347.1"/>
    </source>
</evidence>
<reference evidence="1" key="1">
    <citation type="submission" date="2019-09" db="EMBL/GenBank/DDBJ databases">
        <title>Comparative Genomics of Leptospira interrogans Reveals Genome Plasticity - A Common Adaptive Strategy for Survival in Various Hosts.</title>
        <authorList>
            <person name="Ramli S.R."/>
            <person name="Bunk B."/>
            <person name="Goris M."/>
            <person name="Bhuju S."/>
            <person name="Jarek M."/>
            <person name="Sproer C."/>
            <person name="Mustakim S."/>
            <person name="Strommenger B."/>
            <person name="Pessler F."/>
        </authorList>
    </citation>
    <scope>NUCLEOTIDE SEQUENCE</scope>
    <source>
        <strain evidence="1">782</strain>
    </source>
</reference>
<accession>A0AAQ0AZE5</accession>
<sequence length="69" mass="8201">MNFFNFTNFYKIEYLRQNGAPSGLENRGLDARFAFTTKQENRQKERNEKKSICRNGCPQRNDSNCIFNE</sequence>
<dbReference type="EMBL" id="CP043884">
    <property type="protein sequence ID" value="QOI44347.1"/>
    <property type="molecule type" value="Genomic_DNA"/>
</dbReference>
<evidence type="ECO:0000313" key="2">
    <source>
        <dbReference type="Proteomes" id="UP000663124"/>
    </source>
</evidence>
<protein>
    <submittedName>
        <fullName evidence="1">Uncharacterized protein</fullName>
    </submittedName>
</protein>